<proteinExistence type="inferred from homology"/>
<dbReference type="SUPFAM" id="SSF47781">
    <property type="entry name" value="RuvA domain 2-like"/>
    <property type="match status" value="1"/>
</dbReference>
<dbReference type="EC" id="3.6.4.12" evidence="4"/>
<dbReference type="GO" id="GO:0009338">
    <property type="term" value="C:exodeoxyribonuclease V complex"/>
    <property type="evidence" value="ECO:0007669"/>
    <property type="project" value="TreeGrafter"/>
</dbReference>
<dbReference type="OrthoDB" id="9763659at2"/>
<dbReference type="InterPro" id="IPR027785">
    <property type="entry name" value="UvrD-like_helicase_C"/>
</dbReference>
<dbReference type="CDD" id="cd18809">
    <property type="entry name" value="SF1_C_RecD"/>
    <property type="match status" value="1"/>
</dbReference>
<dbReference type="Gene3D" id="1.10.10.2220">
    <property type="match status" value="1"/>
</dbReference>
<reference evidence="4 5" key="1">
    <citation type="submission" date="2015-09" db="EMBL/GenBank/DDBJ databases">
        <title>Genome of Desulfovibrio dechloracetivorans BerOc1, a mercury methylating strain isolated from highly hydrocarbons and metals contaminated coastal sediments.</title>
        <authorList>
            <person name="Goni Urriza M."/>
            <person name="Gassie C."/>
            <person name="Bouchez O."/>
            <person name="Klopp C."/>
            <person name="Ranchou-Peyruse A."/>
            <person name="Remy G."/>
        </authorList>
    </citation>
    <scope>NUCLEOTIDE SEQUENCE [LARGE SCALE GENOMIC DNA]</scope>
    <source>
        <strain evidence="4 5">BerOc1</strain>
    </source>
</reference>
<dbReference type="Pfam" id="PF14490">
    <property type="entry name" value="HHH_RecD2"/>
    <property type="match status" value="1"/>
</dbReference>
<name>A0A1J5N7M7_9BACT</name>
<dbReference type="InterPro" id="IPR027417">
    <property type="entry name" value="P-loop_NTPase"/>
</dbReference>
<evidence type="ECO:0000313" key="5">
    <source>
        <dbReference type="Proteomes" id="UP000181901"/>
    </source>
</evidence>
<evidence type="ECO:0000256" key="2">
    <source>
        <dbReference type="ARBA" id="ARBA00022840"/>
    </source>
</evidence>
<dbReference type="GO" id="GO:0016787">
    <property type="term" value="F:hydrolase activity"/>
    <property type="evidence" value="ECO:0007669"/>
    <property type="project" value="UniProtKB-KW"/>
</dbReference>
<dbReference type="InterPro" id="IPR041451">
    <property type="entry name" value="RecD2_SH13"/>
</dbReference>
<dbReference type="RefSeq" id="WP_071543763.1">
    <property type="nucleotide sequence ID" value="NZ_LKAQ01000001.1"/>
</dbReference>
<sequence length="736" mass="82534">MSDENLSQLNDVEVVSTVYYNKENGYAIVRVRAKDEPGQITIVGTLGELAGGATLNLAGRWIVHPKFGRQFEVATFEQARPATENGVIRFLQSSIKGVGEKTATLIVEEFGIGVLDLLDEDPDQLLKIKGISKNKLKDIIESWGRQREIKNLLVFLQSHQVPTTFAGKIFHLYGAQAEAKLRENPYDLAYEIRGVGFKTADHMAMKLGFAPDCAQRLEAAIAYTMLTSCERNGHLFIPKPKLLEDVARMLDTTDYDKLELALFGLEEKKRIRIENLSEQGISEAVYLMYFFHYENETTQRLYQLISHPTPISRKKIDKTLPKVEDKLGFNLSDEQREAVFEACSNKVFIITGGPGTGKTTITKAILLTLKELGLKIKQAAPTGRAAKRMAEATGHPAKTVHRMLQFQPEGGFHYCEDQKLKADVLVVDEASMVDAQLFVSILRALPHTCRLILVGDVNQLPSVGPGNVLGDLIDSRKVPCAVLTHIFRQAQESFIVVNAHRINEGKFPRQHPCPPPEADFYWIPQEDPVKVQKLILDSVCERIPERYGLDPLRDIQVLTPMHKGDVGTQALNSALQARLNPKGPGVRELKRKFATFREGDRVIQLKNNYDKEVFNGDLGWIVEVDSDSHELMVEFDGNHVHFESSDLDELGLAYAVSVHKSQGSEYPAVVMPIVTQHFLLLQRNLLYTGLTRARELAVLIGSDRAFRIGLNNATSGNRNTHLAYRLRAIFAENRLY</sequence>
<dbReference type="NCBIfam" id="TIGR01448">
    <property type="entry name" value="recD_rel"/>
    <property type="match status" value="1"/>
</dbReference>
<keyword evidence="2" id="KW-0067">ATP-binding</keyword>
<dbReference type="Pfam" id="PF18335">
    <property type="entry name" value="SH3_13"/>
    <property type="match status" value="1"/>
</dbReference>
<gene>
    <name evidence="4" type="primary">recD2</name>
    <name evidence="4" type="ORF">BerOc1_00090</name>
</gene>
<dbReference type="InterPro" id="IPR010994">
    <property type="entry name" value="RuvA_2-like"/>
</dbReference>
<dbReference type="AlphaFoldDB" id="A0A1J5N7M7"/>
<dbReference type="GO" id="GO:0003677">
    <property type="term" value="F:DNA binding"/>
    <property type="evidence" value="ECO:0007669"/>
    <property type="project" value="InterPro"/>
</dbReference>
<dbReference type="SUPFAM" id="SSF52540">
    <property type="entry name" value="P-loop containing nucleoside triphosphate hydrolases"/>
    <property type="match status" value="2"/>
</dbReference>
<dbReference type="CDD" id="cd00080">
    <property type="entry name" value="H3TH_StructSpec-5'-nucleases"/>
    <property type="match status" value="1"/>
</dbReference>
<keyword evidence="5" id="KW-1185">Reference proteome</keyword>
<dbReference type="InterPro" id="IPR029493">
    <property type="entry name" value="RecD2-like_HHH"/>
</dbReference>
<dbReference type="SMART" id="SM00382">
    <property type="entry name" value="AAA"/>
    <property type="match status" value="1"/>
</dbReference>
<keyword evidence="4" id="KW-0347">Helicase</keyword>
<dbReference type="Pfam" id="PF14520">
    <property type="entry name" value="HHH_5"/>
    <property type="match status" value="1"/>
</dbReference>
<protein>
    <submittedName>
        <fullName evidence="4">ATP-dependent RecD-like DNA helicase</fullName>
        <ecNumber evidence="4">3.6.4.12</ecNumber>
    </submittedName>
</protein>
<evidence type="ECO:0000259" key="3">
    <source>
        <dbReference type="SMART" id="SM00382"/>
    </source>
</evidence>
<dbReference type="GO" id="GO:0043139">
    <property type="term" value="F:5'-3' DNA helicase activity"/>
    <property type="evidence" value="ECO:0007669"/>
    <property type="project" value="InterPro"/>
</dbReference>
<evidence type="ECO:0000256" key="1">
    <source>
        <dbReference type="ARBA" id="ARBA00022741"/>
    </source>
</evidence>
<feature type="domain" description="AAA+ ATPase" evidence="3">
    <location>
        <begin position="344"/>
        <end position="488"/>
    </location>
</feature>
<dbReference type="GO" id="GO:0005524">
    <property type="term" value="F:ATP binding"/>
    <property type="evidence" value="ECO:0007669"/>
    <property type="project" value="UniProtKB-KW"/>
</dbReference>
<dbReference type="Gene3D" id="1.10.150.20">
    <property type="entry name" value="5' to 3' exonuclease, C-terminal subdomain"/>
    <property type="match status" value="1"/>
</dbReference>
<dbReference type="InterPro" id="IPR055446">
    <property type="entry name" value="RecD2_N_OB"/>
</dbReference>
<accession>A0A1J5N7M7</accession>
<evidence type="ECO:0000313" key="4">
    <source>
        <dbReference type="EMBL" id="OIQ51635.1"/>
    </source>
</evidence>
<comment type="caution">
    <text evidence="4">The sequence shown here is derived from an EMBL/GenBank/DDBJ whole genome shotgun (WGS) entry which is preliminary data.</text>
</comment>
<dbReference type="Pfam" id="PF13538">
    <property type="entry name" value="UvrD_C_2"/>
    <property type="match status" value="1"/>
</dbReference>
<dbReference type="InterPro" id="IPR050534">
    <property type="entry name" value="Coronavir_polyprotein_1ab"/>
</dbReference>
<dbReference type="Gene3D" id="3.40.50.300">
    <property type="entry name" value="P-loop containing nucleotide triphosphate hydrolases"/>
    <property type="match status" value="2"/>
</dbReference>
<dbReference type="GO" id="GO:0006310">
    <property type="term" value="P:DNA recombination"/>
    <property type="evidence" value="ECO:0007669"/>
    <property type="project" value="InterPro"/>
</dbReference>
<organism evidence="4 5">
    <name type="scientific">Pseudodesulfovibrio hydrargyri</name>
    <dbReference type="NCBI Taxonomy" id="2125990"/>
    <lineage>
        <taxon>Bacteria</taxon>
        <taxon>Pseudomonadati</taxon>
        <taxon>Thermodesulfobacteriota</taxon>
        <taxon>Desulfovibrionia</taxon>
        <taxon>Desulfovibrionales</taxon>
        <taxon>Desulfovibrionaceae</taxon>
    </lineage>
</organism>
<keyword evidence="1" id="KW-0547">Nucleotide-binding</keyword>
<dbReference type="EMBL" id="LKAQ01000001">
    <property type="protein sequence ID" value="OIQ51635.1"/>
    <property type="molecule type" value="Genomic_DNA"/>
</dbReference>
<dbReference type="InterPro" id="IPR003593">
    <property type="entry name" value="AAA+_ATPase"/>
</dbReference>
<dbReference type="Pfam" id="PF13245">
    <property type="entry name" value="AAA_19"/>
    <property type="match status" value="1"/>
</dbReference>
<dbReference type="Proteomes" id="UP000181901">
    <property type="component" value="Unassembled WGS sequence"/>
</dbReference>
<dbReference type="CDD" id="cd17933">
    <property type="entry name" value="DEXSc_RecD-like"/>
    <property type="match status" value="1"/>
</dbReference>
<dbReference type="Gene3D" id="2.30.30.940">
    <property type="match status" value="1"/>
</dbReference>
<dbReference type="InterPro" id="IPR006345">
    <property type="entry name" value="RecD2"/>
</dbReference>
<dbReference type="Pfam" id="PF23139">
    <property type="entry name" value="OB_YrrC"/>
    <property type="match status" value="1"/>
</dbReference>
<dbReference type="HAMAP" id="MF_01488">
    <property type="entry name" value="RecD2"/>
    <property type="match status" value="1"/>
</dbReference>
<dbReference type="PANTHER" id="PTHR43788:SF6">
    <property type="entry name" value="DNA HELICASE B"/>
    <property type="match status" value="1"/>
</dbReference>
<dbReference type="GO" id="GO:0017116">
    <property type="term" value="F:single-stranded DNA helicase activity"/>
    <property type="evidence" value="ECO:0007669"/>
    <property type="project" value="TreeGrafter"/>
</dbReference>
<dbReference type="PANTHER" id="PTHR43788">
    <property type="entry name" value="DNA2/NAM7 HELICASE FAMILY MEMBER"/>
    <property type="match status" value="1"/>
</dbReference>
<keyword evidence="4" id="KW-0378">Hydrolase</keyword>